<dbReference type="PANTHER" id="PTHR43394">
    <property type="entry name" value="ATP-DEPENDENT PERMEASE MDL1, MITOCHONDRIAL"/>
    <property type="match status" value="1"/>
</dbReference>
<dbReference type="InterPro" id="IPR039421">
    <property type="entry name" value="Type_1_exporter"/>
</dbReference>
<dbReference type="FunFam" id="3.40.50.300:FF:000221">
    <property type="entry name" value="Multidrug ABC transporter ATP-binding protein"/>
    <property type="match status" value="1"/>
</dbReference>
<dbReference type="PROSITE" id="PS50929">
    <property type="entry name" value="ABC_TM1F"/>
    <property type="match status" value="1"/>
</dbReference>
<dbReference type="InterPro" id="IPR027417">
    <property type="entry name" value="P-loop_NTPase"/>
</dbReference>
<evidence type="ECO:0000256" key="5">
    <source>
        <dbReference type="ARBA" id="ARBA00022741"/>
    </source>
</evidence>
<evidence type="ECO:0000256" key="9">
    <source>
        <dbReference type="SAM" id="MobiDB-lite"/>
    </source>
</evidence>
<accession>A0A0K1E4Z0</accession>
<evidence type="ECO:0000256" key="10">
    <source>
        <dbReference type="SAM" id="Phobius"/>
    </source>
</evidence>
<dbReference type="InterPro" id="IPR036640">
    <property type="entry name" value="ABC1_TM_sf"/>
</dbReference>
<dbReference type="Pfam" id="PF00005">
    <property type="entry name" value="ABC_tran"/>
    <property type="match status" value="1"/>
</dbReference>
<feature type="transmembrane region" description="Helical" evidence="10">
    <location>
        <begin position="247"/>
        <end position="267"/>
    </location>
</feature>
<dbReference type="Gene3D" id="3.40.50.300">
    <property type="entry name" value="P-loop containing nucleotide triphosphate hydrolases"/>
    <property type="match status" value="1"/>
</dbReference>
<keyword evidence="6" id="KW-0067">ATP-binding</keyword>
<keyword evidence="4 10" id="KW-0812">Transmembrane</keyword>
<feature type="region of interest" description="Disordered" evidence="9">
    <location>
        <begin position="583"/>
        <end position="603"/>
    </location>
</feature>
<evidence type="ECO:0000256" key="2">
    <source>
        <dbReference type="ARBA" id="ARBA00022448"/>
    </source>
</evidence>
<evidence type="ECO:0000313" key="13">
    <source>
        <dbReference type="EMBL" id="AKT35919.1"/>
    </source>
</evidence>
<keyword evidence="2" id="KW-0813">Transport</keyword>
<evidence type="ECO:0000256" key="1">
    <source>
        <dbReference type="ARBA" id="ARBA00004651"/>
    </source>
</evidence>
<evidence type="ECO:0000259" key="12">
    <source>
        <dbReference type="PROSITE" id="PS50929"/>
    </source>
</evidence>
<dbReference type="PANTHER" id="PTHR43394:SF1">
    <property type="entry name" value="ATP-BINDING CASSETTE SUB-FAMILY B MEMBER 10, MITOCHONDRIAL"/>
    <property type="match status" value="1"/>
</dbReference>
<dbReference type="SUPFAM" id="SSF52540">
    <property type="entry name" value="P-loop containing nucleoside triphosphate hydrolases"/>
    <property type="match status" value="1"/>
</dbReference>
<dbReference type="InterPro" id="IPR003593">
    <property type="entry name" value="AAA+_ATPase"/>
</dbReference>
<evidence type="ECO:0000256" key="8">
    <source>
        <dbReference type="ARBA" id="ARBA00023136"/>
    </source>
</evidence>
<evidence type="ECO:0000256" key="7">
    <source>
        <dbReference type="ARBA" id="ARBA00022989"/>
    </source>
</evidence>
<dbReference type="AlphaFoldDB" id="A0A0K1E4Z0"/>
<gene>
    <name evidence="13" type="ORF">CMC5_000300</name>
</gene>
<dbReference type="PROSITE" id="PS00211">
    <property type="entry name" value="ABC_TRANSPORTER_1"/>
    <property type="match status" value="1"/>
</dbReference>
<keyword evidence="5" id="KW-0547">Nucleotide-binding</keyword>
<dbReference type="STRING" id="52.CMC5_000300"/>
<feature type="domain" description="ABC transmembrane type-1" evidence="12">
    <location>
        <begin position="28"/>
        <end position="307"/>
    </location>
</feature>
<sequence>MTADRDPGDYPTSLSAQFRRNLHLYLSGAVLLAIQQFLMAKRDFLVRDAVDAAAQKLPDVAATAALLMLAVSVSAAIVRVLSRITMFTGGRNVEYELRAVLLHRLHQLGPAFFRRMPTGEIMSRATNDLGQVRLLLGFGVLNVVGSLFALASALYVMLDVSVKLTAAALVSMPALMLITRWFSTHMFSRLRENQEALGSMSDRVLASLAGVRVVRSFALEKAELHSFDESNRNYLEKGLSLARLRGFMGPMAGATISIGILVVFWYGGKLVLTGEMSKGDFVSFWLALLRLTWPMLAIGFVASIVQRGRAGYARLKVIYEAVPDVVGGPLPPPERVRGALSVKDLSFAYGERKVVDGVSFEVPAGSSLALVGRTGSGKSTIATLLARLMPTPKGAVFLDGTDICELPLETVRESIGYAQQDAFLFSTTAARNIGYALDDPDAPEAHERIEHAAEEAQVLSEVLSLPDQFDTVVGERGVQLSGGQRQRLALARALVREPPILVLDDPLSAVDAKTEAAILAAIDRQAARRTVVLITHRVAAARRCDQIVVLDNGHVLETGTHDELTRTGGLYASFAEEQRIEEDLAALAPPSSSRGPDASTEVP</sequence>
<feature type="transmembrane region" description="Helical" evidence="10">
    <location>
        <begin position="164"/>
        <end position="182"/>
    </location>
</feature>
<evidence type="ECO:0000259" key="11">
    <source>
        <dbReference type="PROSITE" id="PS50893"/>
    </source>
</evidence>
<dbReference type="CDD" id="cd18541">
    <property type="entry name" value="ABC_6TM_TmrB_like"/>
    <property type="match status" value="1"/>
</dbReference>
<feature type="transmembrane region" description="Helical" evidence="10">
    <location>
        <begin position="60"/>
        <end position="81"/>
    </location>
</feature>
<dbReference type="Proteomes" id="UP000067626">
    <property type="component" value="Chromosome"/>
</dbReference>
<feature type="transmembrane region" description="Helical" evidence="10">
    <location>
        <begin position="282"/>
        <end position="305"/>
    </location>
</feature>
<dbReference type="OrthoDB" id="5480201at2"/>
<dbReference type="GO" id="GO:0015421">
    <property type="term" value="F:ABC-type oligopeptide transporter activity"/>
    <property type="evidence" value="ECO:0007669"/>
    <property type="project" value="TreeGrafter"/>
</dbReference>
<dbReference type="SMART" id="SM00382">
    <property type="entry name" value="AAA"/>
    <property type="match status" value="1"/>
</dbReference>
<proteinExistence type="predicted"/>
<dbReference type="Gene3D" id="1.20.1560.10">
    <property type="entry name" value="ABC transporter type 1, transmembrane domain"/>
    <property type="match status" value="1"/>
</dbReference>
<evidence type="ECO:0000256" key="6">
    <source>
        <dbReference type="ARBA" id="ARBA00022840"/>
    </source>
</evidence>
<evidence type="ECO:0000256" key="4">
    <source>
        <dbReference type="ARBA" id="ARBA00022692"/>
    </source>
</evidence>
<dbReference type="SUPFAM" id="SSF90123">
    <property type="entry name" value="ABC transporter transmembrane region"/>
    <property type="match status" value="1"/>
</dbReference>
<keyword evidence="7 10" id="KW-1133">Transmembrane helix</keyword>
<dbReference type="PROSITE" id="PS50893">
    <property type="entry name" value="ABC_TRANSPORTER_2"/>
    <property type="match status" value="1"/>
</dbReference>
<name>A0A0K1E4Z0_CHOCO</name>
<dbReference type="InterPro" id="IPR017871">
    <property type="entry name" value="ABC_transporter-like_CS"/>
</dbReference>
<dbReference type="RefSeq" id="WP_050428511.1">
    <property type="nucleotide sequence ID" value="NZ_CP012159.1"/>
</dbReference>
<feature type="domain" description="ABC transporter" evidence="11">
    <location>
        <begin position="340"/>
        <end position="577"/>
    </location>
</feature>
<keyword evidence="14" id="KW-1185">Reference proteome</keyword>
<dbReference type="InterPro" id="IPR011527">
    <property type="entry name" value="ABC1_TM_dom"/>
</dbReference>
<dbReference type="GO" id="GO:0005886">
    <property type="term" value="C:plasma membrane"/>
    <property type="evidence" value="ECO:0007669"/>
    <property type="project" value="UniProtKB-SubCell"/>
</dbReference>
<comment type="subcellular location">
    <subcellularLocation>
        <location evidence="1">Cell membrane</location>
        <topology evidence="1">Multi-pass membrane protein</topology>
    </subcellularLocation>
</comment>
<evidence type="ECO:0000313" key="14">
    <source>
        <dbReference type="Proteomes" id="UP000067626"/>
    </source>
</evidence>
<feature type="transmembrane region" description="Helical" evidence="10">
    <location>
        <begin position="22"/>
        <end position="40"/>
    </location>
</feature>
<dbReference type="Pfam" id="PF00664">
    <property type="entry name" value="ABC_membrane"/>
    <property type="match status" value="1"/>
</dbReference>
<protein>
    <submittedName>
        <fullName evidence="13">ABC transporter</fullName>
    </submittedName>
</protein>
<keyword evidence="8 10" id="KW-0472">Membrane</keyword>
<evidence type="ECO:0000256" key="3">
    <source>
        <dbReference type="ARBA" id="ARBA00022475"/>
    </source>
</evidence>
<dbReference type="GO" id="GO:0005524">
    <property type="term" value="F:ATP binding"/>
    <property type="evidence" value="ECO:0007669"/>
    <property type="project" value="UniProtKB-KW"/>
</dbReference>
<keyword evidence="3" id="KW-1003">Cell membrane</keyword>
<feature type="transmembrane region" description="Helical" evidence="10">
    <location>
        <begin position="134"/>
        <end position="158"/>
    </location>
</feature>
<reference evidence="13 14" key="1">
    <citation type="submission" date="2015-07" db="EMBL/GenBank/DDBJ databases">
        <title>Genome analysis of myxobacterium Chondromyces crocatus Cm c5 reveals a high potential for natural compound synthesis and the genetic basis for the loss of fruiting body formation.</title>
        <authorList>
            <person name="Zaburannyi N."/>
            <person name="Bunk B."/>
            <person name="Maier J."/>
            <person name="Overmann J."/>
            <person name="Mueller R."/>
        </authorList>
    </citation>
    <scope>NUCLEOTIDE SEQUENCE [LARGE SCALE GENOMIC DNA]</scope>
    <source>
        <strain evidence="13 14">Cm c5</strain>
    </source>
</reference>
<dbReference type="EMBL" id="CP012159">
    <property type="protein sequence ID" value="AKT35919.1"/>
    <property type="molecule type" value="Genomic_DNA"/>
</dbReference>
<dbReference type="InterPro" id="IPR003439">
    <property type="entry name" value="ABC_transporter-like_ATP-bd"/>
</dbReference>
<organism evidence="13 14">
    <name type="scientific">Chondromyces crocatus</name>
    <dbReference type="NCBI Taxonomy" id="52"/>
    <lineage>
        <taxon>Bacteria</taxon>
        <taxon>Pseudomonadati</taxon>
        <taxon>Myxococcota</taxon>
        <taxon>Polyangia</taxon>
        <taxon>Polyangiales</taxon>
        <taxon>Polyangiaceae</taxon>
        <taxon>Chondromyces</taxon>
    </lineage>
</organism>
<dbReference type="GO" id="GO:0016887">
    <property type="term" value="F:ATP hydrolysis activity"/>
    <property type="evidence" value="ECO:0007669"/>
    <property type="project" value="InterPro"/>
</dbReference>
<dbReference type="KEGG" id="ccro:CMC5_000300"/>